<evidence type="ECO:0000256" key="2">
    <source>
        <dbReference type="ARBA" id="ARBA00023163"/>
    </source>
</evidence>
<dbReference type="Proteomes" id="UP001501490">
    <property type="component" value="Unassembled WGS sequence"/>
</dbReference>
<reference evidence="6" key="1">
    <citation type="journal article" date="2019" name="Int. J. Syst. Evol. Microbiol.">
        <title>The Global Catalogue of Microorganisms (GCM) 10K type strain sequencing project: providing services to taxonomists for standard genome sequencing and annotation.</title>
        <authorList>
            <consortium name="The Broad Institute Genomics Platform"/>
            <consortium name="The Broad Institute Genome Sequencing Center for Infectious Disease"/>
            <person name="Wu L."/>
            <person name="Ma J."/>
        </authorList>
    </citation>
    <scope>NUCLEOTIDE SEQUENCE [LARGE SCALE GENOMIC DNA]</scope>
    <source>
        <strain evidence="6">JCM 16929</strain>
    </source>
</reference>
<keyword evidence="3" id="KW-0812">Transmembrane</keyword>
<protein>
    <submittedName>
        <fullName evidence="5">Zf-HC2 domain-containing protein</fullName>
    </submittedName>
</protein>
<feature type="domain" description="Putative zinc-finger" evidence="4">
    <location>
        <begin position="24"/>
        <end position="49"/>
    </location>
</feature>
<name>A0ABP7AK69_9ACTN</name>
<dbReference type="EMBL" id="BAABAB010000033">
    <property type="protein sequence ID" value="GAA3633785.1"/>
    <property type="molecule type" value="Genomic_DNA"/>
</dbReference>
<dbReference type="Pfam" id="PF13490">
    <property type="entry name" value="zf-HC2"/>
    <property type="match status" value="1"/>
</dbReference>
<evidence type="ECO:0000256" key="1">
    <source>
        <dbReference type="ARBA" id="ARBA00023015"/>
    </source>
</evidence>
<evidence type="ECO:0000259" key="4">
    <source>
        <dbReference type="Pfam" id="PF13490"/>
    </source>
</evidence>
<proteinExistence type="predicted"/>
<feature type="transmembrane region" description="Helical" evidence="3">
    <location>
        <begin position="104"/>
        <end position="126"/>
    </location>
</feature>
<keyword evidence="6" id="KW-1185">Reference proteome</keyword>
<comment type="caution">
    <text evidence="5">The sequence shown here is derived from an EMBL/GenBank/DDBJ whole genome shotgun (WGS) entry which is preliminary data.</text>
</comment>
<keyword evidence="1" id="KW-0805">Transcription regulation</keyword>
<gene>
    <name evidence="5" type="ORF">GCM10022236_40510</name>
</gene>
<evidence type="ECO:0000313" key="5">
    <source>
        <dbReference type="EMBL" id="GAA3633785.1"/>
    </source>
</evidence>
<dbReference type="RefSeq" id="WP_344807996.1">
    <property type="nucleotide sequence ID" value="NZ_BAABAB010000033.1"/>
</dbReference>
<dbReference type="InterPro" id="IPR027383">
    <property type="entry name" value="Znf_put"/>
</dbReference>
<evidence type="ECO:0000256" key="3">
    <source>
        <dbReference type="SAM" id="Phobius"/>
    </source>
</evidence>
<dbReference type="InterPro" id="IPR041916">
    <property type="entry name" value="Anti_sigma_zinc_sf"/>
</dbReference>
<sequence>MSTQEFGSRPLPPEPDRYLQWDAAYVLGALSSAERREYEHHLAGCSGCQRSVSELAGLPGLLAQVSPEDAALLTGAAEPSDAEPMPELLTDLTSRVRDRRRRRIAVAIGSVAAALVLLIGGVGVLIGQGVLPIGTQSDFRVAFSPVVESGITANVDVTPGRTETKFRLECQYARAVTGSYTSEVSIWIRDRSGSESELYSWYAKPNKVMRPSATARLATWRIDRVELRDTHTGQILSTAPLR</sequence>
<dbReference type="Gene3D" id="1.10.10.1320">
    <property type="entry name" value="Anti-sigma factor, zinc-finger domain"/>
    <property type="match status" value="1"/>
</dbReference>
<keyword evidence="3" id="KW-0472">Membrane</keyword>
<keyword evidence="2" id="KW-0804">Transcription</keyword>
<organism evidence="5 6">
    <name type="scientific">Microlunatus ginsengisoli</name>
    <dbReference type="NCBI Taxonomy" id="363863"/>
    <lineage>
        <taxon>Bacteria</taxon>
        <taxon>Bacillati</taxon>
        <taxon>Actinomycetota</taxon>
        <taxon>Actinomycetes</taxon>
        <taxon>Propionibacteriales</taxon>
        <taxon>Propionibacteriaceae</taxon>
        <taxon>Microlunatus</taxon>
    </lineage>
</organism>
<accession>A0ABP7AK69</accession>
<keyword evidence="3" id="KW-1133">Transmembrane helix</keyword>
<evidence type="ECO:0000313" key="6">
    <source>
        <dbReference type="Proteomes" id="UP001501490"/>
    </source>
</evidence>